<name>A0A819F3K3_9BILA</name>
<dbReference type="PROSITE" id="PS50262">
    <property type="entry name" value="G_PROTEIN_RECEP_F1_2"/>
    <property type="match status" value="1"/>
</dbReference>
<feature type="transmembrane region" description="Helical" evidence="5">
    <location>
        <begin position="195"/>
        <end position="218"/>
    </location>
</feature>
<sequence>MSTSILYVNSTTVSLSPSSPSLIQSIMFALLLGLLFPSVLCFAFVFNSFISLRELRIQPINRFIILLLIINFTQIIVDLPFRLYYLSQSIVLIQNAFFCRFWVWYDSTLSTINLYIMAISSIERYIFVFHRIYYVRYSLLSFRISTFTSILIPTAWYTGFIFFYPCTNRPSYINFQCGALCYISSSPTVNQVENYAYLILPILIIVFTNSLLVFQVLIEKRRVTRNDGMRLWRKNVRMISQLFSVAILYICVYIPSVVLVFIIIFSSNSQTRAWAIRTRVSYFYHLKYLVIFGCPFMVLASQTKMHEKIKRFIRFCCLQQQGRNTNQVIPLTTMKPSFIGRQRLTTNK</sequence>
<dbReference type="SUPFAM" id="SSF81321">
    <property type="entry name" value="Family A G protein-coupled receptor-like"/>
    <property type="match status" value="1"/>
</dbReference>
<evidence type="ECO:0000259" key="6">
    <source>
        <dbReference type="PROSITE" id="PS50262"/>
    </source>
</evidence>
<evidence type="ECO:0000256" key="5">
    <source>
        <dbReference type="SAM" id="Phobius"/>
    </source>
</evidence>
<keyword evidence="4 5" id="KW-0472">Membrane</keyword>
<dbReference type="Gene3D" id="1.20.1070.10">
    <property type="entry name" value="Rhodopsin 7-helix transmembrane proteins"/>
    <property type="match status" value="1"/>
</dbReference>
<dbReference type="EMBL" id="CAJOAY010003239">
    <property type="protein sequence ID" value="CAF4010897.1"/>
    <property type="molecule type" value="Genomic_DNA"/>
</dbReference>
<feature type="transmembrane region" description="Helical" evidence="5">
    <location>
        <begin position="284"/>
        <end position="301"/>
    </location>
</feature>
<dbReference type="Proteomes" id="UP000663881">
    <property type="component" value="Unassembled WGS sequence"/>
</dbReference>
<keyword evidence="2 5" id="KW-0812">Transmembrane</keyword>
<comment type="caution">
    <text evidence="7">The sequence shown here is derived from an EMBL/GenBank/DDBJ whole genome shotgun (WGS) entry which is preliminary data.</text>
</comment>
<dbReference type="AlphaFoldDB" id="A0A819F3K3"/>
<evidence type="ECO:0000256" key="2">
    <source>
        <dbReference type="ARBA" id="ARBA00022692"/>
    </source>
</evidence>
<evidence type="ECO:0000256" key="4">
    <source>
        <dbReference type="ARBA" id="ARBA00023136"/>
    </source>
</evidence>
<dbReference type="Proteomes" id="UP000663844">
    <property type="component" value="Unassembled WGS sequence"/>
</dbReference>
<evidence type="ECO:0000256" key="3">
    <source>
        <dbReference type="ARBA" id="ARBA00022989"/>
    </source>
</evidence>
<evidence type="ECO:0000313" key="9">
    <source>
        <dbReference type="EMBL" id="CAF4010897.1"/>
    </source>
</evidence>
<keyword evidence="3 5" id="KW-1133">Transmembrane helix</keyword>
<evidence type="ECO:0000313" key="7">
    <source>
        <dbReference type="EMBL" id="CAF3862294.1"/>
    </source>
</evidence>
<dbReference type="Pfam" id="PF00001">
    <property type="entry name" value="7tm_1"/>
    <property type="match status" value="1"/>
</dbReference>
<feature type="transmembrane region" description="Helical" evidence="5">
    <location>
        <begin position="59"/>
        <end position="77"/>
    </location>
</feature>
<feature type="transmembrane region" description="Helical" evidence="5">
    <location>
        <begin position="239"/>
        <end position="264"/>
    </location>
</feature>
<reference evidence="7" key="1">
    <citation type="submission" date="2021-02" db="EMBL/GenBank/DDBJ databases">
        <authorList>
            <person name="Nowell W R."/>
        </authorList>
    </citation>
    <scope>NUCLEOTIDE SEQUENCE</scope>
</reference>
<protein>
    <recommendedName>
        <fullName evidence="6">G-protein coupled receptors family 1 profile domain-containing protein</fullName>
    </recommendedName>
</protein>
<feature type="transmembrane region" description="Helical" evidence="5">
    <location>
        <begin position="22"/>
        <end position="47"/>
    </location>
</feature>
<gene>
    <name evidence="7" type="ORF">KXQ929_LOCUS20724</name>
    <name evidence="9" type="ORF">OKA104_LOCUS30362</name>
    <name evidence="8" type="ORF">OXD698_LOCUS25871</name>
</gene>
<dbReference type="EMBL" id="CAJOBB010001473">
    <property type="protein sequence ID" value="CAF3862294.1"/>
    <property type="molecule type" value="Genomic_DNA"/>
</dbReference>
<dbReference type="GO" id="GO:0016020">
    <property type="term" value="C:membrane"/>
    <property type="evidence" value="ECO:0007669"/>
    <property type="project" value="UniProtKB-SubCell"/>
</dbReference>
<comment type="subcellular location">
    <subcellularLocation>
        <location evidence="1">Membrane</location>
    </subcellularLocation>
</comment>
<feature type="transmembrane region" description="Helical" evidence="5">
    <location>
        <begin position="140"/>
        <end position="164"/>
    </location>
</feature>
<dbReference type="InterPro" id="IPR017452">
    <property type="entry name" value="GPCR_Rhodpsn_7TM"/>
</dbReference>
<dbReference type="Proteomes" id="UP000663868">
    <property type="component" value="Unassembled WGS sequence"/>
</dbReference>
<dbReference type="InterPro" id="IPR000276">
    <property type="entry name" value="GPCR_Rhodpsn"/>
</dbReference>
<evidence type="ECO:0000313" key="8">
    <source>
        <dbReference type="EMBL" id="CAF3936260.1"/>
    </source>
</evidence>
<proteinExistence type="predicted"/>
<organism evidence="7 10">
    <name type="scientific">Adineta steineri</name>
    <dbReference type="NCBI Taxonomy" id="433720"/>
    <lineage>
        <taxon>Eukaryota</taxon>
        <taxon>Metazoa</taxon>
        <taxon>Spiralia</taxon>
        <taxon>Gnathifera</taxon>
        <taxon>Rotifera</taxon>
        <taxon>Eurotatoria</taxon>
        <taxon>Bdelloidea</taxon>
        <taxon>Adinetida</taxon>
        <taxon>Adinetidae</taxon>
        <taxon>Adineta</taxon>
    </lineage>
</organism>
<dbReference type="GO" id="GO:0004930">
    <property type="term" value="F:G protein-coupled receptor activity"/>
    <property type="evidence" value="ECO:0007669"/>
    <property type="project" value="InterPro"/>
</dbReference>
<evidence type="ECO:0000256" key="1">
    <source>
        <dbReference type="ARBA" id="ARBA00004370"/>
    </source>
</evidence>
<accession>A0A819F3K3</accession>
<dbReference type="EMBL" id="CAJOAZ010002517">
    <property type="protein sequence ID" value="CAF3936260.1"/>
    <property type="molecule type" value="Genomic_DNA"/>
</dbReference>
<evidence type="ECO:0000313" key="10">
    <source>
        <dbReference type="Proteomes" id="UP000663868"/>
    </source>
</evidence>
<feature type="domain" description="G-protein coupled receptors family 1 profile" evidence="6">
    <location>
        <begin position="41"/>
        <end position="298"/>
    </location>
</feature>